<keyword evidence="7" id="KW-1185">Reference proteome</keyword>
<dbReference type="STRING" id="634436.SAMN05216361_4297"/>
<sequence>MTCRWGVIGPGNIAQTFADALKVLPQGELYAVASRNTERGQAFADKNGASVLHSSYQALVDDPMVDVVYIATPHSHHYPVARQVLAAGKHLLLEKPLTVNASQTCELVALSEQHKCVFQEALWSRFMPCFATVKAWIQQGRIGQLKYITSQIGFKFSGDATHRLLNPALAGGSLLDLGVYSVSISQYLLEENPVQVSAITTPAGAPVDHNTFVTMQYASGAVSQFVSTINAQCSNVMTIHGSKGFIHIPGRFWEGLGCSLFVDDECIEAQSFTHRANGFEYQIEATMQLIAEQESSDKRMSHTDSVGVMDTLDSIRNTLGLKYDNDIETL</sequence>
<dbReference type="PANTHER" id="PTHR22604">
    <property type="entry name" value="OXIDOREDUCTASES"/>
    <property type="match status" value="1"/>
</dbReference>
<dbReference type="AlphaFoldDB" id="A0A1M5RZU8"/>
<protein>
    <submittedName>
        <fullName evidence="6">Predicted dehydrogenase</fullName>
    </submittedName>
</protein>
<dbReference type="SUPFAM" id="SSF55347">
    <property type="entry name" value="Glyceraldehyde-3-phosphate dehydrogenase-like, C-terminal domain"/>
    <property type="match status" value="1"/>
</dbReference>
<feature type="domain" description="Gfo/Idh/MocA-like oxidoreductase N-terminal" evidence="4">
    <location>
        <begin position="4"/>
        <end position="120"/>
    </location>
</feature>
<evidence type="ECO:0000313" key="7">
    <source>
        <dbReference type="Proteomes" id="UP000184520"/>
    </source>
</evidence>
<name>A0A1M5RZU8_9ALTE</name>
<dbReference type="GO" id="GO:0016491">
    <property type="term" value="F:oxidoreductase activity"/>
    <property type="evidence" value="ECO:0007669"/>
    <property type="project" value="UniProtKB-KW"/>
</dbReference>
<evidence type="ECO:0000259" key="5">
    <source>
        <dbReference type="Pfam" id="PF22725"/>
    </source>
</evidence>
<dbReference type="RefSeq" id="WP_073325217.1">
    <property type="nucleotide sequence ID" value="NZ_FQWD01000008.1"/>
</dbReference>
<dbReference type="SUPFAM" id="SSF51735">
    <property type="entry name" value="NAD(P)-binding Rossmann-fold domains"/>
    <property type="match status" value="1"/>
</dbReference>
<organism evidence="6 7">
    <name type="scientific">Marisediminitalea aggregata</name>
    <dbReference type="NCBI Taxonomy" id="634436"/>
    <lineage>
        <taxon>Bacteria</taxon>
        <taxon>Pseudomonadati</taxon>
        <taxon>Pseudomonadota</taxon>
        <taxon>Gammaproteobacteria</taxon>
        <taxon>Alteromonadales</taxon>
        <taxon>Alteromonadaceae</taxon>
        <taxon>Marisediminitalea</taxon>
    </lineage>
</organism>
<comment type="similarity">
    <text evidence="1">Belongs to the Gfo/Idh/MocA family.</text>
</comment>
<dbReference type="Proteomes" id="UP000184520">
    <property type="component" value="Unassembled WGS sequence"/>
</dbReference>
<reference evidence="7" key="1">
    <citation type="submission" date="2016-11" db="EMBL/GenBank/DDBJ databases">
        <authorList>
            <person name="Varghese N."/>
            <person name="Submissions S."/>
        </authorList>
    </citation>
    <scope>NUCLEOTIDE SEQUENCE [LARGE SCALE GENOMIC DNA]</scope>
    <source>
        <strain evidence="7">CGMCC 1.8995</strain>
    </source>
</reference>
<dbReference type="InterPro" id="IPR036291">
    <property type="entry name" value="NAD(P)-bd_dom_sf"/>
</dbReference>
<feature type="domain" description="GFO/IDH/MocA-like oxidoreductase" evidence="5">
    <location>
        <begin position="130"/>
        <end position="246"/>
    </location>
</feature>
<dbReference type="GO" id="GO:0000166">
    <property type="term" value="F:nucleotide binding"/>
    <property type="evidence" value="ECO:0007669"/>
    <property type="project" value="InterPro"/>
</dbReference>
<evidence type="ECO:0000259" key="4">
    <source>
        <dbReference type="Pfam" id="PF01408"/>
    </source>
</evidence>
<gene>
    <name evidence="6" type="ORF">SAMN05216361_4297</name>
</gene>
<evidence type="ECO:0000313" key="6">
    <source>
        <dbReference type="EMBL" id="SHH31578.1"/>
    </source>
</evidence>
<keyword evidence="2" id="KW-0732">Signal</keyword>
<keyword evidence="3" id="KW-0560">Oxidoreductase</keyword>
<dbReference type="InterPro" id="IPR055170">
    <property type="entry name" value="GFO_IDH_MocA-like_dom"/>
</dbReference>
<dbReference type="Gene3D" id="3.30.360.10">
    <property type="entry name" value="Dihydrodipicolinate Reductase, domain 2"/>
    <property type="match status" value="1"/>
</dbReference>
<dbReference type="Pfam" id="PF22725">
    <property type="entry name" value="GFO_IDH_MocA_C3"/>
    <property type="match status" value="1"/>
</dbReference>
<dbReference type="PANTHER" id="PTHR22604:SF105">
    <property type="entry name" value="TRANS-1,2-DIHYDROBENZENE-1,2-DIOL DEHYDROGENASE"/>
    <property type="match status" value="1"/>
</dbReference>
<evidence type="ECO:0000256" key="2">
    <source>
        <dbReference type="ARBA" id="ARBA00022729"/>
    </source>
</evidence>
<dbReference type="EMBL" id="FQWD01000008">
    <property type="protein sequence ID" value="SHH31578.1"/>
    <property type="molecule type" value="Genomic_DNA"/>
</dbReference>
<accession>A0A1M5RZU8</accession>
<dbReference type="InterPro" id="IPR050984">
    <property type="entry name" value="Gfo/Idh/MocA_domain"/>
</dbReference>
<dbReference type="OrthoDB" id="9774191at2"/>
<evidence type="ECO:0000256" key="3">
    <source>
        <dbReference type="ARBA" id="ARBA00023002"/>
    </source>
</evidence>
<proteinExistence type="inferred from homology"/>
<evidence type="ECO:0000256" key="1">
    <source>
        <dbReference type="ARBA" id="ARBA00010928"/>
    </source>
</evidence>
<dbReference type="Gene3D" id="3.40.50.720">
    <property type="entry name" value="NAD(P)-binding Rossmann-like Domain"/>
    <property type="match status" value="1"/>
</dbReference>
<dbReference type="Pfam" id="PF01408">
    <property type="entry name" value="GFO_IDH_MocA"/>
    <property type="match status" value="1"/>
</dbReference>
<dbReference type="InterPro" id="IPR000683">
    <property type="entry name" value="Gfo/Idh/MocA-like_OxRdtase_N"/>
</dbReference>